<dbReference type="AlphaFoldDB" id="A0A346NHN6"/>
<dbReference type="OrthoDB" id="9803913at2"/>
<dbReference type="EMBL" id="CP031769">
    <property type="protein sequence ID" value="AXR05043.1"/>
    <property type="molecule type" value="Genomic_DNA"/>
</dbReference>
<keyword evidence="5" id="KW-0269">Exonuclease</keyword>
<dbReference type="SMART" id="SM00479">
    <property type="entry name" value="EXOIII"/>
    <property type="match status" value="1"/>
</dbReference>
<evidence type="ECO:0000256" key="3">
    <source>
        <dbReference type="ARBA" id="ARBA00022722"/>
    </source>
</evidence>
<dbReference type="CDD" id="cd06127">
    <property type="entry name" value="DEDDh"/>
    <property type="match status" value="1"/>
</dbReference>
<dbReference type="InterPro" id="IPR036397">
    <property type="entry name" value="RNaseH_sf"/>
</dbReference>
<evidence type="ECO:0000256" key="4">
    <source>
        <dbReference type="ARBA" id="ARBA00022801"/>
    </source>
</evidence>
<evidence type="ECO:0000259" key="9">
    <source>
        <dbReference type="SMART" id="SM00479"/>
    </source>
</evidence>
<dbReference type="PANTHER" id="PTHR30231:SF41">
    <property type="entry name" value="DNA POLYMERASE III SUBUNIT EPSILON"/>
    <property type="match status" value="1"/>
</dbReference>
<dbReference type="RefSeq" id="WP_108567772.1">
    <property type="nucleotide sequence ID" value="NZ_CP031769.1"/>
</dbReference>
<feature type="domain" description="VRR-NUC" evidence="10">
    <location>
        <begin position="449"/>
        <end position="536"/>
    </location>
</feature>
<dbReference type="Pfam" id="PF00929">
    <property type="entry name" value="RNase_T"/>
    <property type="match status" value="1"/>
</dbReference>
<evidence type="ECO:0000256" key="7">
    <source>
        <dbReference type="ARBA" id="ARBA00026073"/>
    </source>
</evidence>
<comment type="subunit">
    <text evidence="7">DNA polymerase III contains a core (composed of alpha, epsilon and theta chains) that associates with a tau subunit. This core dimerizes to form the POLIII' complex. PolIII' associates with the gamma complex (composed of gamma, delta, delta', psi and chi chains) and with the beta chain to form the complete DNA polymerase III complex.</text>
</comment>
<dbReference type="EC" id="2.7.7.7" evidence="2"/>
<evidence type="ECO:0000256" key="1">
    <source>
        <dbReference type="ARBA" id="ARBA00001946"/>
    </source>
</evidence>
<reference evidence="11 12" key="1">
    <citation type="submission" date="2018-08" db="EMBL/GenBank/DDBJ databases">
        <title>Salinimonas sediminis sp. nov., a piezophilic bacterium isolated from a deep-sea sediment sample from the New Britain Trench.</title>
        <authorList>
            <person name="Cao J."/>
        </authorList>
    </citation>
    <scope>NUCLEOTIDE SEQUENCE [LARGE SCALE GENOMIC DNA]</scope>
    <source>
        <strain evidence="11 12">N102</strain>
    </source>
</reference>
<dbReference type="InterPro" id="IPR011856">
    <property type="entry name" value="tRNA_endonuc-like_dom_sf"/>
</dbReference>
<dbReference type="FunFam" id="3.30.420.10:FF:000045">
    <property type="entry name" value="3'-5' exonuclease DinG"/>
    <property type="match status" value="1"/>
</dbReference>
<dbReference type="GO" id="GO:0003887">
    <property type="term" value="F:DNA-directed DNA polymerase activity"/>
    <property type="evidence" value="ECO:0007669"/>
    <property type="project" value="UniProtKB-EC"/>
</dbReference>
<dbReference type="SUPFAM" id="SSF53098">
    <property type="entry name" value="Ribonuclease H-like"/>
    <property type="match status" value="1"/>
</dbReference>
<evidence type="ECO:0000256" key="5">
    <source>
        <dbReference type="ARBA" id="ARBA00022839"/>
    </source>
</evidence>
<evidence type="ECO:0000313" key="11">
    <source>
        <dbReference type="EMBL" id="AXR05043.1"/>
    </source>
</evidence>
<dbReference type="GO" id="GO:0008408">
    <property type="term" value="F:3'-5' exonuclease activity"/>
    <property type="evidence" value="ECO:0007669"/>
    <property type="project" value="TreeGrafter"/>
</dbReference>
<feature type="domain" description="Exonuclease" evidence="9">
    <location>
        <begin position="543"/>
        <end position="708"/>
    </location>
</feature>
<protein>
    <recommendedName>
        <fullName evidence="2">DNA-directed DNA polymerase</fullName>
        <ecNumber evidence="2">2.7.7.7</ecNumber>
    </recommendedName>
</protein>
<dbReference type="Pfam" id="PF08774">
    <property type="entry name" value="VRR_NUC"/>
    <property type="match status" value="1"/>
</dbReference>
<dbReference type="GO" id="GO:0003677">
    <property type="term" value="F:DNA binding"/>
    <property type="evidence" value="ECO:0007669"/>
    <property type="project" value="InterPro"/>
</dbReference>
<dbReference type="InterPro" id="IPR006054">
    <property type="entry name" value="DnaQ"/>
</dbReference>
<gene>
    <name evidence="11" type="ORF">D0Y50_00855</name>
</gene>
<dbReference type="Pfam" id="PF21315">
    <property type="entry name" value="FAN1_HTH"/>
    <property type="match status" value="1"/>
</dbReference>
<name>A0A346NHN6_9ALTE</name>
<dbReference type="Gene3D" id="3.30.420.10">
    <property type="entry name" value="Ribonuclease H-like superfamily/Ribonuclease H"/>
    <property type="match status" value="1"/>
</dbReference>
<dbReference type="GO" id="GO:0045004">
    <property type="term" value="P:DNA replication proofreading"/>
    <property type="evidence" value="ECO:0007669"/>
    <property type="project" value="TreeGrafter"/>
</dbReference>
<comment type="function">
    <text evidence="6">DNA polymerase III is a complex, multichain enzyme responsible for most of the replicative synthesis in bacteria. The epsilon subunit contain the editing function and is a proofreading 3'-5' exonuclease.</text>
</comment>
<comment type="cofactor">
    <cofactor evidence="1">
        <name>Mg(2+)</name>
        <dbReference type="ChEBI" id="CHEBI:18420"/>
    </cofactor>
</comment>
<comment type="catalytic activity">
    <reaction evidence="8">
        <text>DNA(n) + a 2'-deoxyribonucleoside 5'-triphosphate = DNA(n+1) + diphosphate</text>
        <dbReference type="Rhea" id="RHEA:22508"/>
        <dbReference type="Rhea" id="RHEA-COMP:17339"/>
        <dbReference type="Rhea" id="RHEA-COMP:17340"/>
        <dbReference type="ChEBI" id="CHEBI:33019"/>
        <dbReference type="ChEBI" id="CHEBI:61560"/>
        <dbReference type="ChEBI" id="CHEBI:173112"/>
        <dbReference type="EC" id="2.7.7.7"/>
    </reaction>
</comment>
<keyword evidence="12" id="KW-1185">Reference proteome</keyword>
<dbReference type="InterPro" id="IPR049125">
    <property type="entry name" value="FAN1-like_WH"/>
</dbReference>
<evidence type="ECO:0000256" key="6">
    <source>
        <dbReference type="ARBA" id="ARBA00025483"/>
    </source>
</evidence>
<dbReference type="PANTHER" id="PTHR30231">
    <property type="entry name" value="DNA POLYMERASE III SUBUNIT EPSILON"/>
    <property type="match status" value="1"/>
</dbReference>
<dbReference type="SMART" id="SM00990">
    <property type="entry name" value="VRR_NUC"/>
    <property type="match status" value="1"/>
</dbReference>
<dbReference type="GO" id="GO:0005829">
    <property type="term" value="C:cytosol"/>
    <property type="evidence" value="ECO:0007669"/>
    <property type="project" value="TreeGrafter"/>
</dbReference>
<keyword evidence="3" id="KW-0540">Nuclease</keyword>
<evidence type="ECO:0000256" key="8">
    <source>
        <dbReference type="ARBA" id="ARBA00049244"/>
    </source>
</evidence>
<dbReference type="InterPro" id="IPR013520">
    <property type="entry name" value="Ribonucl_H"/>
</dbReference>
<keyword evidence="4" id="KW-0378">Hydrolase</keyword>
<dbReference type="Proteomes" id="UP000262073">
    <property type="component" value="Chromosome"/>
</dbReference>
<evidence type="ECO:0000313" key="12">
    <source>
        <dbReference type="Proteomes" id="UP000262073"/>
    </source>
</evidence>
<dbReference type="KEGG" id="salm:D0Y50_00855"/>
<dbReference type="Gene3D" id="3.40.1350.10">
    <property type="match status" value="1"/>
</dbReference>
<dbReference type="NCBIfam" id="TIGR00573">
    <property type="entry name" value="dnaq"/>
    <property type="match status" value="1"/>
</dbReference>
<accession>A0A346NHN6</accession>
<organism evidence="11 12">
    <name type="scientific">Salinimonas sediminis</name>
    <dbReference type="NCBI Taxonomy" id="2303538"/>
    <lineage>
        <taxon>Bacteria</taxon>
        <taxon>Pseudomonadati</taxon>
        <taxon>Pseudomonadota</taxon>
        <taxon>Gammaproteobacteria</taxon>
        <taxon>Alteromonadales</taxon>
        <taxon>Alteromonadaceae</taxon>
        <taxon>Alteromonas/Salinimonas group</taxon>
        <taxon>Salinimonas</taxon>
    </lineage>
</organism>
<dbReference type="InterPro" id="IPR012337">
    <property type="entry name" value="RNaseH-like_sf"/>
</dbReference>
<sequence length="712" mass="81693">MRKELPERYYLDHFFEFLGFFEADSKVLLDAETLGFIERFNALDEPAQCIIARAANRKYAIINRTQFNYPEIPEAQAHIDRLISQGWFGPLTQVSEQDFAGVVTKNDLLTYLAQYAIPGKYASLKKAELVTLLFTQIAQHGWPQNLPQNDYLVKRFEPALRYLLFLYFGNTRGRLNQFSMRDLGIMRTRADAAITQARFAEANQATAAFWYASALDALPYCSETELLAYAKRPIGELSDPVTLDYAERFLHKLGMRLLPIARATGLSVLEVAPGDASKEKWLRECYKGEQKELVKAHLEALIDNPPSDTLLAFAEDFYARKYHKKRTSTVTDMLRNASTTLQLDISQNQSVEQGVIAWYKRQDMSAWRTENRLWRTLFGLTFWSILFEKDQLVTEFDRRPKSLKFNTFYTSFSEDIDGLLDSLESTAQWLLHLTKMASCHYGKVNSVFMWRRNQLDTVKVLLEQVPLTQIKALLLMMCKDYASLCDGFPDIMVQDSQGLRFEEIKAPGDVLRRNQLVTIQRLQQAGFRVQITQVQWFHDPHQPYVVVDIETTGGNNGYHRITEIGMVKMINGEIVDTWQSLINPQRHIPSSITRLTGISNQMVADAPLFSELAESVARFTEDCVFVAHNVNFDYGFIRQEFARLEQPFRRPKLCTVVQMRRACPGLRSYSLAALTEHFDISMTRHHRALSDAQAAAALLTIIHEKTASETVN</sequence>
<evidence type="ECO:0000256" key="2">
    <source>
        <dbReference type="ARBA" id="ARBA00012417"/>
    </source>
</evidence>
<dbReference type="InterPro" id="IPR014883">
    <property type="entry name" value="VRR_NUC"/>
</dbReference>
<evidence type="ECO:0000259" key="10">
    <source>
        <dbReference type="SMART" id="SM00990"/>
    </source>
</evidence>
<proteinExistence type="predicted"/>